<dbReference type="Gene3D" id="3.40.50.720">
    <property type="entry name" value="NAD(P)-binding Rossmann-like Domain"/>
    <property type="match status" value="1"/>
</dbReference>
<dbReference type="AlphaFoldDB" id="B8EQT5"/>
<protein>
    <submittedName>
        <fullName evidence="3">Alcohol dehydrogenase zinc-binding domain protein</fullName>
    </submittedName>
</protein>
<dbReference type="STRING" id="395965.Msil_0381"/>
<proteinExistence type="predicted"/>
<dbReference type="Gene3D" id="3.90.180.10">
    <property type="entry name" value="Medium-chain alcohol dehydrogenases, catalytic domain"/>
    <property type="match status" value="1"/>
</dbReference>
<dbReference type="SMART" id="SM00829">
    <property type="entry name" value="PKS_ER"/>
    <property type="match status" value="1"/>
</dbReference>
<reference evidence="3 4" key="1">
    <citation type="journal article" date="2010" name="J. Bacteriol.">
        <title>Complete genome sequence of the aerobic facultative methanotroph Methylocella silvestris BL2.</title>
        <authorList>
            <person name="Chen Y."/>
            <person name="Crombie A."/>
            <person name="Rahman M.T."/>
            <person name="Dedysh S.N."/>
            <person name="Liesack W."/>
            <person name="Stott M.B."/>
            <person name="Alam M."/>
            <person name="Theisen A.R."/>
            <person name="Murrell J.C."/>
            <person name="Dunfield P.F."/>
        </authorList>
    </citation>
    <scope>NUCLEOTIDE SEQUENCE [LARGE SCALE GENOMIC DNA]</scope>
    <source>
        <strain evidence="4">DSM 15510 / CIP 108128 / LMG 27833 / NCIMB 13906 / BL2</strain>
    </source>
</reference>
<feature type="domain" description="Enoyl reductase (ER)" evidence="2">
    <location>
        <begin position="17"/>
        <end position="334"/>
    </location>
</feature>
<dbReference type="GO" id="GO:0016628">
    <property type="term" value="F:oxidoreductase activity, acting on the CH-CH group of donors, NAD or NADP as acceptor"/>
    <property type="evidence" value="ECO:0007669"/>
    <property type="project" value="InterPro"/>
</dbReference>
<keyword evidence="4" id="KW-1185">Reference proteome</keyword>
<dbReference type="eggNOG" id="COG2130">
    <property type="taxonomic scope" value="Bacteria"/>
</dbReference>
<dbReference type="Proteomes" id="UP000002257">
    <property type="component" value="Chromosome"/>
</dbReference>
<dbReference type="KEGG" id="msl:Msil_0381"/>
<dbReference type="InterPro" id="IPR036291">
    <property type="entry name" value="NAD(P)-bd_dom_sf"/>
</dbReference>
<dbReference type="SUPFAM" id="SSF51735">
    <property type="entry name" value="NAD(P)-binding Rossmann-fold domains"/>
    <property type="match status" value="1"/>
</dbReference>
<dbReference type="RefSeq" id="WP_012589426.1">
    <property type="nucleotide sequence ID" value="NC_011666.1"/>
</dbReference>
<sequence length="341" mass="36471">MSEVTSERIVLAARPQGTPRPTDFRLERLPLPAIRDGEVLLQTHYLSLDPYMRGRMDDRKSYSPPTPVGGVMEGEIVARVVQSRRPDFQVGENVAGRLGWVTHSISDGAGLTKLDGRFQPITTALGVLGMPGLTAFAGLLEIGKPRPGETVVVAAATGPVGSLVGQIARIKGARAVGVAGGPDKCAYALDTLGFDAAIDHRSPTFADDLAAACPRGIDIYFELVGGAVWQAVLPLLNEFARVPLCGLVAEYNAPGTGVDRLPATMRTALSRSLTLRGFIVREFWDQRPAFLDEVGAWINDGRVRFREDIVQGLANAPAAFIGMLEGKNFGKLIVAVDDTGR</sequence>
<dbReference type="HOGENOM" id="CLU_026673_29_3_5"/>
<name>B8EQT5_METSB</name>
<evidence type="ECO:0000313" key="3">
    <source>
        <dbReference type="EMBL" id="ACK49356.1"/>
    </source>
</evidence>
<dbReference type="InterPro" id="IPR041694">
    <property type="entry name" value="ADH_N_2"/>
</dbReference>
<keyword evidence="1" id="KW-0560">Oxidoreductase</keyword>
<evidence type="ECO:0000259" key="2">
    <source>
        <dbReference type="SMART" id="SM00829"/>
    </source>
</evidence>
<gene>
    <name evidence="3" type="ordered locus">Msil_0381</name>
</gene>
<dbReference type="CDD" id="cd05288">
    <property type="entry name" value="PGDH"/>
    <property type="match status" value="1"/>
</dbReference>
<organism evidence="3 4">
    <name type="scientific">Methylocella silvestris (strain DSM 15510 / CIP 108128 / LMG 27833 / NCIMB 13906 / BL2)</name>
    <dbReference type="NCBI Taxonomy" id="395965"/>
    <lineage>
        <taxon>Bacteria</taxon>
        <taxon>Pseudomonadati</taxon>
        <taxon>Pseudomonadota</taxon>
        <taxon>Alphaproteobacteria</taxon>
        <taxon>Hyphomicrobiales</taxon>
        <taxon>Beijerinckiaceae</taxon>
        <taxon>Methylocella</taxon>
    </lineage>
</organism>
<dbReference type="Pfam" id="PF16884">
    <property type="entry name" value="ADH_N_2"/>
    <property type="match status" value="1"/>
</dbReference>
<dbReference type="InterPro" id="IPR013149">
    <property type="entry name" value="ADH-like_C"/>
</dbReference>
<dbReference type="FunFam" id="3.40.50.720:FF:000121">
    <property type="entry name" value="Prostaglandin reductase 2"/>
    <property type="match status" value="1"/>
</dbReference>
<evidence type="ECO:0000313" key="4">
    <source>
        <dbReference type="Proteomes" id="UP000002257"/>
    </source>
</evidence>
<dbReference type="PANTHER" id="PTHR43205">
    <property type="entry name" value="PROSTAGLANDIN REDUCTASE"/>
    <property type="match status" value="1"/>
</dbReference>
<accession>B8EQT5</accession>
<dbReference type="SUPFAM" id="SSF50129">
    <property type="entry name" value="GroES-like"/>
    <property type="match status" value="2"/>
</dbReference>
<evidence type="ECO:0000256" key="1">
    <source>
        <dbReference type="ARBA" id="ARBA00023002"/>
    </source>
</evidence>
<dbReference type="PANTHER" id="PTHR43205:SF7">
    <property type="entry name" value="PROSTAGLANDIN REDUCTASE 1"/>
    <property type="match status" value="1"/>
</dbReference>
<dbReference type="OrthoDB" id="9805663at2"/>
<dbReference type="EMBL" id="CP001280">
    <property type="protein sequence ID" value="ACK49356.1"/>
    <property type="molecule type" value="Genomic_DNA"/>
</dbReference>
<dbReference type="InterPro" id="IPR011032">
    <property type="entry name" value="GroES-like_sf"/>
</dbReference>
<dbReference type="Pfam" id="PF00107">
    <property type="entry name" value="ADH_zinc_N"/>
    <property type="match status" value="1"/>
</dbReference>
<dbReference type="InterPro" id="IPR020843">
    <property type="entry name" value="ER"/>
</dbReference>
<dbReference type="InterPro" id="IPR045010">
    <property type="entry name" value="MDR_fam"/>
</dbReference>